<evidence type="ECO:0000256" key="2">
    <source>
        <dbReference type="ARBA" id="ARBA00023125"/>
    </source>
</evidence>
<protein>
    <recommendedName>
        <fullName evidence="5">Type I restriction modification DNA specificity domain-containing protein</fullName>
    </recommendedName>
</protein>
<proteinExistence type="predicted"/>
<dbReference type="SUPFAM" id="SSF116734">
    <property type="entry name" value="DNA methylase specificity domain"/>
    <property type="match status" value="2"/>
</dbReference>
<evidence type="ECO:0008006" key="5">
    <source>
        <dbReference type="Google" id="ProtNLM"/>
    </source>
</evidence>
<name>A0ABS3XIE2_9ACTN</name>
<organism evidence="3 4">
    <name type="scientific">Streptomyces oryzae</name>
    <dbReference type="NCBI Taxonomy" id="1434886"/>
    <lineage>
        <taxon>Bacteria</taxon>
        <taxon>Bacillati</taxon>
        <taxon>Actinomycetota</taxon>
        <taxon>Actinomycetes</taxon>
        <taxon>Kitasatosporales</taxon>
        <taxon>Streptomycetaceae</taxon>
        <taxon>Streptomyces</taxon>
    </lineage>
</organism>
<keyword evidence="4" id="KW-1185">Reference proteome</keyword>
<gene>
    <name evidence="3" type="ORF">ITI46_26540</name>
</gene>
<evidence type="ECO:0000313" key="4">
    <source>
        <dbReference type="Proteomes" id="UP001519064"/>
    </source>
</evidence>
<comment type="caution">
    <text evidence="3">The sequence shown here is derived from an EMBL/GenBank/DDBJ whole genome shotgun (WGS) entry which is preliminary data.</text>
</comment>
<reference evidence="3 4" key="1">
    <citation type="submission" date="2020-11" db="EMBL/GenBank/DDBJ databases">
        <title>Streptomyces spirodelae sp. nov., isolated from duckweed.</title>
        <authorList>
            <person name="Saimee Y."/>
            <person name="Duangmal K."/>
        </authorList>
    </citation>
    <scope>NUCLEOTIDE SEQUENCE [LARGE SCALE GENOMIC DNA]</scope>
    <source>
        <strain evidence="3 4">S16-07</strain>
    </source>
</reference>
<evidence type="ECO:0000313" key="3">
    <source>
        <dbReference type="EMBL" id="MBO8195182.1"/>
    </source>
</evidence>
<dbReference type="InterPro" id="IPR052021">
    <property type="entry name" value="Type-I_RS_S_subunit"/>
</dbReference>
<dbReference type="Proteomes" id="UP001519064">
    <property type="component" value="Unassembled WGS sequence"/>
</dbReference>
<keyword evidence="1" id="KW-0680">Restriction system</keyword>
<dbReference type="Gene3D" id="3.90.220.20">
    <property type="entry name" value="DNA methylase specificity domains"/>
    <property type="match status" value="2"/>
</dbReference>
<sequence length="345" mass="38433">MGRRLLRANDILIETAGGSRERPTGRSVLVSQDVLDAFPGDVTCASFARFLRVDPDVASPRFIYWYLQHLYARGDMWMHQVQHTGVARFQFTRFSQTHKVQLPVRAEQEAVADVLGVLDDKIAVNERIAVTADELALALALDERWEKRIRLGEIADLSKVQQVPQELSDDLVDHYSLPAFDSRKAPDRCSPLSIKSGKFVIDSPAVLLSKLNPEIPRAWDVVPDGSVPSLASTEFLVLVPGLGISTHELWSVVAQRKFLEELAAKVTGTSKSHQRVRPAEVMETEVVDPRQFGEVGGQIRSLAQSILAARRESKTLATLRDTLLPQLMSGRLRVKDAEKIVEDQV</sequence>
<evidence type="ECO:0000256" key="1">
    <source>
        <dbReference type="ARBA" id="ARBA00022747"/>
    </source>
</evidence>
<dbReference type="InterPro" id="IPR044946">
    <property type="entry name" value="Restrct_endonuc_typeI_TRD_sf"/>
</dbReference>
<dbReference type="EMBL" id="JADKMA010000171">
    <property type="protein sequence ID" value="MBO8195182.1"/>
    <property type="molecule type" value="Genomic_DNA"/>
</dbReference>
<dbReference type="PANTHER" id="PTHR30408">
    <property type="entry name" value="TYPE-1 RESTRICTION ENZYME ECOKI SPECIFICITY PROTEIN"/>
    <property type="match status" value="1"/>
</dbReference>
<dbReference type="RefSeq" id="WP_209242423.1">
    <property type="nucleotide sequence ID" value="NZ_JADKMA010000171.1"/>
</dbReference>
<accession>A0ABS3XIE2</accession>
<keyword evidence="2" id="KW-0238">DNA-binding</keyword>
<dbReference type="PANTHER" id="PTHR30408:SF12">
    <property type="entry name" value="TYPE I RESTRICTION ENZYME MJAVIII SPECIFICITY SUBUNIT"/>
    <property type="match status" value="1"/>
</dbReference>